<protein>
    <recommendedName>
        <fullName evidence="5">D-galactarate dehydratase</fullName>
    </recommendedName>
</protein>
<evidence type="ECO:0000313" key="3">
    <source>
        <dbReference type="EMBL" id="PWE30171.1"/>
    </source>
</evidence>
<evidence type="ECO:0000256" key="2">
    <source>
        <dbReference type="SAM" id="SignalP"/>
    </source>
</evidence>
<sequence>MRFMPLALALAPLLAACSSLPFGGTGDRPDIRVTESPDTGVMRPQGRPGAAGAETGLAPGMEAGMEADGTTPAAPEPGADGLLGETLAGIGAAGGPGNWVETGLVTARRPGRVETQSGATLDVELRPSGAAPSAGSTISVPAMQALGLPLGQLATLRVYAE</sequence>
<feature type="chain" id="PRO_5015737164" description="D-galactarate dehydratase" evidence="2">
    <location>
        <begin position="24"/>
        <end position="161"/>
    </location>
</feature>
<reference evidence="3 4" key="1">
    <citation type="submission" date="2018-05" db="EMBL/GenBank/DDBJ databases">
        <title>Pararhodobacter marina sp. nov., isolated from deep-sea water of the Indian Ocean.</title>
        <authorList>
            <person name="Lai Q.Sr."/>
            <person name="Liu X."/>
            <person name="Shao Z."/>
        </authorList>
    </citation>
    <scope>NUCLEOTIDE SEQUENCE [LARGE SCALE GENOMIC DNA]</scope>
    <source>
        <strain evidence="3 4">CIC4N-9</strain>
    </source>
</reference>
<evidence type="ECO:0000313" key="4">
    <source>
        <dbReference type="Proteomes" id="UP000244940"/>
    </source>
</evidence>
<dbReference type="Proteomes" id="UP000244940">
    <property type="component" value="Unassembled WGS sequence"/>
</dbReference>
<feature type="region of interest" description="Disordered" evidence="1">
    <location>
        <begin position="24"/>
        <end position="87"/>
    </location>
</feature>
<feature type="signal peptide" evidence="2">
    <location>
        <begin position="1"/>
        <end position="23"/>
    </location>
</feature>
<dbReference type="EMBL" id="QEYD01000003">
    <property type="protein sequence ID" value="PWE30171.1"/>
    <property type="molecule type" value="Genomic_DNA"/>
</dbReference>
<comment type="caution">
    <text evidence="3">The sequence shown here is derived from an EMBL/GenBank/DDBJ whole genome shotgun (WGS) entry which is preliminary data.</text>
</comment>
<keyword evidence="4" id="KW-1185">Reference proteome</keyword>
<evidence type="ECO:0000256" key="1">
    <source>
        <dbReference type="SAM" id="MobiDB-lite"/>
    </source>
</evidence>
<name>A0A2U2CEB2_9RHOB</name>
<accession>A0A2U2CEB2</accession>
<keyword evidence="2" id="KW-0732">Signal</keyword>
<organism evidence="3 4">
    <name type="scientific">Pararhodobacter marinus</name>
    <dbReference type="NCBI Taxonomy" id="2184063"/>
    <lineage>
        <taxon>Bacteria</taxon>
        <taxon>Pseudomonadati</taxon>
        <taxon>Pseudomonadota</taxon>
        <taxon>Alphaproteobacteria</taxon>
        <taxon>Rhodobacterales</taxon>
        <taxon>Paracoccaceae</taxon>
        <taxon>Pararhodobacter</taxon>
    </lineage>
</organism>
<gene>
    <name evidence="3" type="ORF">C4N9_05590</name>
</gene>
<proteinExistence type="predicted"/>
<dbReference type="PROSITE" id="PS51257">
    <property type="entry name" value="PROKAR_LIPOPROTEIN"/>
    <property type="match status" value="1"/>
</dbReference>
<evidence type="ECO:0008006" key="5">
    <source>
        <dbReference type="Google" id="ProtNLM"/>
    </source>
</evidence>
<dbReference type="AlphaFoldDB" id="A0A2U2CEB2"/>